<evidence type="ECO:0000256" key="2">
    <source>
        <dbReference type="ARBA" id="ARBA00022553"/>
    </source>
</evidence>
<dbReference type="PANTHER" id="PTHR15180:SF1">
    <property type="entry name" value="GENERAL TRANSCRIPTION FACTOR 3C POLYPEPTIDE 1"/>
    <property type="match status" value="1"/>
</dbReference>
<dbReference type="Proteomes" id="UP000827284">
    <property type="component" value="Unassembled WGS sequence"/>
</dbReference>
<dbReference type="PANTHER" id="PTHR15180">
    <property type="entry name" value="GENERAL TRANSCRIPTION FACTOR 3C POLYPEPTIDE 1"/>
    <property type="match status" value="1"/>
</dbReference>
<dbReference type="CDD" id="cd00167">
    <property type="entry name" value="SANT"/>
    <property type="match status" value="1"/>
</dbReference>
<reference evidence="8" key="2">
    <citation type="journal article" date="2022" name="Microbiol. Resour. Announc.">
        <title>Whole-Genome Sequence of Entomortierella parvispora E1425, a Mucoromycotan Fungus Associated with Burkholderiaceae-Related Endosymbiotic Bacteria.</title>
        <authorList>
            <person name="Herlambang A."/>
            <person name="Guo Y."/>
            <person name="Takashima Y."/>
            <person name="Narisawa K."/>
            <person name="Ohta H."/>
            <person name="Nishizawa T."/>
        </authorList>
    </citation>
    <scope>NUCLEOTIDE SEQUENCE</scope>
    <source>
        <strain evidence="8">E1425</strain>
    </source>
</reference>
<feature type="region of interest" description="Disordered" evidence="6">
    <location>
        <begin position="496"/>
        <end position="542"/>
    </location>
</feature>
<reference evidence="8" key="1">
    <citation type="submission" date="2021-11" db="EMBL/GenBank/DDBJ databases">
        <authorList>
            <person name="Herlambang A."/>
            <person name="Guo Y."/>
            <person name="Takashima Y."/>
            <person name="Nishizawa T."/>
        </authorList>
    </citation>
    <scope>NUCLEOTIDE SEQUENCE</scope>
    <source>
        <strain evidence="8">E1425</strain>
    </source>
</reference>
<dbReference type="CDD" id="cd16169">
    <property type="entry name" value="Tau138_eWH"/>
    <property type="match status" value="1"/>
</dbReference>
<gene>
    <name evidence="8" type="ORF">EMPS_07218</name>
</gene>
<dbReference type="InterPro" id="IPR044210">
    <property type="entry name" value="Tfc3-like"/>
</dbReference>
<sequence>MDDLVQFVQNEVALDGQPGCSWDRFWYFVEEHQRKQKETLSAASSSDASSTGRSEASAVSQSDEKFRYFLWNNLVEEEGIILYVITDATEAQKWKDSDITKATPVPFSKLEALTLEKASYHDVVANYRDTIRIAASLDQQQLAALGYSGVAIGMPDASFHILQTITASREVGVTQVVLAKQFSIDPKSMFHFLKVLLQMKLIVKIPVTTDGLYTLLCLHVKFADKNMGYQAMTTVTTVTQPLISSSDGRRFEGLLKQDSKRVSYYSGLIKQKLTDILGHAKNQVMTLEDLILALDLVNMNTVQNRWFNRQIELLCKLKYIQRVQVPGFHRCVKLVKPYGVSMAGDEKEKSKLNLKAVIAEDTPQSGICVHKSVEHQIYTLICDSKSTGILAKEIRYHMDNMNLRLMARILDGLCKSSADVPQPHCRRVLEFKGREKRYRYFSATSFKDSLDEDEKQYIETTNKKSASHQKKSGSNPALADTQAVRVAASSNRHVDLTTAATPGPSSPVAATEAPTTPTQEGSRRPVPRAKKGKGAAVLPEEGAPNPDRYISVALMQRRKVILSMVERDKMMEIQGPLVAQYQAEKRRLYPEESDTTVIDRRTLYRTINLLESEKKVRIIKVDNLPMVGGGMQSKTFCLDYELDPESEEVRRFVKDSTNRNFLFGSLSYRPTRKQEELEIEVETLDELQQRLGGRALAGPEIPFARLGAVNNKNKKRDRSPQGGGGDFDGSQYCYEFGWIRAKMMRALIFHRFIVDRQEAKDSRLYPHGNLPDVMATAPVFETLPLRIFMLIIGVVEEASAEAKAYMEDPKNAAIPLGATPDFLSRIRRPTKYFKKRLREALEILDAVGLVSPLEEMHGVQDSSLKLDYRPCNNHLVLNTHYKVHRLVQAPLHPITPDLLDADLSHRKEYDLFQRNQCKAFWLDLQSTSANLTTERALNKVSMERPWSEIRRNFLLSLCNKRLWTDPIRISAEQKNMLMMYVDKKRQFAPVGNRAKLDRIAAQTGLPSESVAQFYKSLQGAWTAQQNRKHALGTVTRLSQVKRVQPSVKEVAKSTMATKKTPGPSAAVQDKTLETAEVRVKIEPNAVWTGLDTPGDQPAPSTSTAAVERSVVDAPEDLSQLGDDELDGSQGGETATVKLNDDKLSLGPIKQRRRTRRNWTPEHENELLITVAVVRSMSEIYNSRFSWAAVARVFEDRTPEHCRHRCDKLLREPDNAALVDSYKQQFGHQYLNIALKVPIDPNLNNFDPRQVLKIFRPTVNVSGEVLNEITPLPRNAAKVLTTYSVRQEERYSSLYAEDKVYPLMSQPRLIRLLSSLPSTLRLSTNHELDALPSDLKPPMMMSTTWRQQGKIEEVLARTGAPTGAIAVRDEVLARQHVIFTIMKAVFSTSHSPQTADLTRVLLSKFDANLITDTVQLAKGTWKLLINLKGSTYRIPGQKLGRSERLTASMVGLVSSQWTSEASRIDSIYSRLVERMFQDDVSRAEMMVIMSHVGQNWLKLSVAPLSEAEKVTFEPIGVDGLIKYDVCMKNTRDTSAKTSPKSLEAPLAPAGDIKGLKRAGEDLLKSEFEMDDVLSQSEKSKRSKSGDKGKDKEPAETIDLWEQARQDASTAFERHLKSISDDSRRHLFQAIFNNIEATGSVGLNLVDLKAALVKQAVDCADKDIRECVRILEYSKPPIIFNVGMTLDRYVKFGEHESRTINYQEALAFVITGTEDSESSIESRAPSNYVSPRTWRRLDGVFDEIAFEKSLHAVVTHIAERPGITKGILNRDLYMVFMSVELDELLEELVNRKAVWMEYCILPPPAGLFTKRRMVEPCDKDTIHDRKITNLFVVPDYYRYLDMALVRTKVKGPIRKADKSDDPNEVIEVEDDEEEEEDEEPEPEDEGEPEEDEEDDDV</sequence>
<dbReference type="OrthoDB" id="68020at2759"/>
<evidence type="ECO:0000256" key="1">
    <source>
        <dbReference type="ARBA" id="ARBA00004123"/>
    </source>
</evidence>
<name>A0A9P3LYH2_9FUNG</name>
<accession>A0A9P3LYH2</accession>
<dbReference type="InterPro" id="IPR001005">
    <property type="entry name" value="SANT/Myb"/>
</dbReference>
<evidence type="ECO:0000256" key="6">
    <source>
        <dbReference type="SAM" id="MobiDB-lite"/>
    </source>
</evidence>
<evidence type="ECO:0000256" key="5">
    <source>
        <dbReference type="ARBA" id="ARBA00023242"/>
    </source>
</evidence>
<dbReference type="EMBL" id="BQFW01000009">
    <property type="protein sequence ID" value="GJJ74860.1"/>
    <property type="molecule type" value="Genomic_DNA"/>
</dbReference>
<dbReference type="Gene3D" id="1.10.10.60">
    <property type="entry name" value="Homeodomain-like"/>
    <property type="match status" value="1"/>
</dbReference>
<dbReference type="GO" id="GO:0005634">
    <property type="term" value="C:nucleus"/>
    <property type="evidence" value="ECO:0007669"/>
    <property type="project" value="UniProtKB-SubCell"/>
</dbReference>
<dbReference type="InterPro" id="IPR036390">
    <property type="entry name" value="WH_DNA-bd_sf"/>
</dbReference>
<proteinExistence type="predicted"/>
<evidence type="ECO:0000313" key="9">
    <source>
        <dbReference type="Proteomes" id="UP000827284"/>
    </source>
</evidence>
<evidence type="ECO:0000256" key="3">
    <source>
        <dbReference type="ARBA" id="ARBA00023125"/>
    </source>
</evidence>
<feature type="domain" description="Myb-like" evidence="7">
    <location>
        <begin position="1150"/>
        <end position="1209"/>
    </location>
</feature>
<feature type="compositionally biased region" description="Acidic residues" evidence="6">
    <location>
        <begin position="1860"/>
        <end position="1895"/>
    </location>
</feature>
<feature type="region of interest" description="Disordered" evidence="6">
    <location>
        <begin position="1086"/>
        <end position="1107"/>
    </location>
</feature>
<keyword evidence="5" id="KW-0539">Nucleus</keyword>
<feature type="compositionally biased region" description="Low complexity" evidence="6">
    <location>
        <begin position="506"/>
        <end position="518"/>
    </location>
</feature>
<dbReference type="InterPro" id="IPR046488">
    <property type="entry name" value="Sfc3/Tfc3_C"/>
</dbReference>
<comment type="subcellular location">
    <subcellularLocation>
        <location evidence="1">Nucleus</location>
    </subcellularLocation>
</comment>
<dbReference type="GO" id="GO:0006384">
    <property type="term" value="P:transcription initiation at RNA polymerase III promoter"/>
    <property type="evidence" value="ECO:0007669"/>
    <property type="project" value="InterPro"/>
</dbReference>
<protein>
    <submittedName>
        <fullName evidence="8">General transcription factor 3C polypeptide 1</fullName>
    </submittedName>
</protein>
<dbReference type="InterPro" id="IPR007309">
    <property type="entry name" value="TFIIIC_Bblock-bd"/>
</dbReference>
<keyword evidence="9" id="KW-1185">Reference proteome</keyword>
<feature type="compositionally biased region" description="Basic and acidic residues" evidence="6">
    <location>
        <begin position="1576"/>
        <end position="1593"/>
    </location>
</feature>
<dbReference type="GO" id="GO:0003677">
    <property type="term" value="F:DNA binding"/>
    <property type="evidence" value="ECO:0007669"/>
    <property type="project" value="UniProtKB-KW"/>
</dbReference>
<dbReference type="InterPro" id="IPR035625">
    <property type="entry name" value="Tfc3-like_eWH"/>
</dbReference>
<feature type="region of interest" description="Disordered" evidence="6">
    <location>
        <begin position="1850"/>
        <end position="1895"/>
    </location>
</feature>
<dbReference type="SUPFAM" id="SSF46785">
    <property type="entry name" value="Winged helix' DNA-binding domain"/>
    <property type="match status" value="1"/>
</dbReference>
<dbReference type="PROSITE" id="PS50090">
    <property type="entry name" value="MYB_LIKE"/>
    <property type="match status" value="1"/>
</dbReference>
<comment type="caution">
    <text evidence="8">The sequence shown here is derived from an EMBL/GenBank/DDBJ whole genome shotgun (WGS) entry which is preliminary data.</text>
</comment>
<evidence type="ECO:0000256" key="4">
    <source>
        <dbReference type="ARBA" id="ARBA00023163"/>
    </source>
</evidence>
<organism evidence="8 9">
    <name type="scientific">Entomortierella parvispora</name>
    <dbReference type="NCBI Taxonomy" id="205924"/>
    <lineage>
        <taxon>Eukaryota</taxon>
        <taxon>Fungi</taxon>
        <taxon>Fungi incertae sedis</taxon>
        <taxon>Mucoromycota</taxon>
        <taxon>Mortierellomycotina</taxon>
        <taxon>Mortierellomycetes</taxon>
        <taxon>Mortierellales</taxon>
        <taxon>Mortierellaceae</taxon>
        <taxon>Entomortierella</taxon>
    </lineage>
</organism>
<dbReference type="GO" id="GO:0042791">
    <property type="term" value="P:5S class rRNA transcription by RNA polymerase III"/>
    <property type="evidence" value="ECO:0007669"/>
    <property type="project" value="TreeGrafter"/>
</dbReference>
<evidence type="ECO:0000313" key="8">
    <source>
        <dbReference type="EMBL" id="GJJ74860.1"/>
    </source>
</evidence>
<keyword evidence="3" id="KW-0238">DNA-binding</keyword>
<dbReference type="Pfam" id="PF20222">
    <property type="entry name" value="DUF6581"/>
    <property type="match status" value="1"/>
</dbReference>
<keyword evidence="2" id="KW-0597">Phosphoprotein</keyword>
<evidence type="ECO:0000259" key="7">
    <source>
        <dbReference type="PROSITE" id="PS50090"/>
    </source>
</evidence>
<feature type="region of interest" description="Disordered" evidence="6">
    <location>
        <begin position="1569"/>
        <end position="1593"/>
    </location>
</feature>
<dbReference type="GO" id="GO:0000127">
    <property type="term" value="C:transcription factor TFIIIC complex"/>
    <property type="evidence" value="ECO:0007669"/>
    <property type="project" value="InterPro"/>
</dbReference>
<dbReference type="Pfam" id="PF04182">
    <property type="entry name" value="B-block_TFIIIC"/>
    <property type="match status" value="1"/>
</dbReference>
<keyword evidence="4" id="KW-0804">Transcription</keyword>